<proteinExistence type="predicted"/>
<organism evidence="3 4">
    <name type="scientific">Tychonema bourrellyi FEM_GT703</name>
    <dbReference type="NCBI Taxonomy" id="2040638"/>
    <lineage>
        <taxon>Bacteria</taxon>
        <taxon>Bacillati</taxon>
        <taxon>Cyanobacteriota</taxon>
        <taxon>Cyanophyceae</taxon>
        <taxon>Oscillatoriophycideae</taxon>
        <taxon>Oscillatoriales</taxon>
        <taxon>Microcoleaceae</taxon>
        <taxon>Tychonema</taxon>
    </lineage>
</organism>
<sequence>MARFNQILVLGALSLLTLAGCDIFQEDSTPKTSSSAVPGTGVKTDKATTPLKYPELSGLVFYTKKAVEADNFPKAKTEFGKFENAWKKVENGMKTKAPTGYNAVKEATAKVTTEFKKSEPSKDKVLAQLDLLDKTIKTFPKS</sequence>
<feature type="chain" id="PRO_5013955574" evidence="2">
    <location>
        <begin position="20"/>
        <end position="142"/>
    </location>
</feature>
<evidence type="ECO:0000313" key="3">
    <source>
        <dbReference type="EMBL" id="PHX53168.1"/>
    </source>
</evidence>
<name>A0A2G4EUK2_9CYAN</name>
<feature type="compositionally biased region" description="Polar residues" evidence="1">
    <location>
        <begin position="27"/>
        <end position="37"/>
    </location>
</feature>
<evidence type="ECO:0000256" key="2">
    <source>
        <dbReference type="SAM" id="SignalP"/>
    </source>
</evidence>
<keyword evidence="4" id="KW-1185">Reference proteome</keyword>
<feature type="signal peptide" evidence="2">
    <location>
        <begin position="1"/>
        <end position="19"/>
    </location>
</feature>
<gene>
    <name evidence="3" type="ORF">CP500_022930</name>
</gene>
<dbReference type="RefSeq" id="WP_096831887.1">
    <property type="nucleotide sequence ID" value="NZ_NXIB02000253.1"/>
</dbReference>
<dbReference type="OrthoDB" id="574747at2"/>
<accession>A0A2G4EUK2</accession>
<feature type="region of interest" description="Disordered" evidence="1">
    <location>
        <begin position="27"/>
        <end position="47"/>
    </location>
</feature>
<dbReference type="Proteomes" id="UP000226442">
    <property type="component" value="Unassembled WGS sequence"/>
</dbReference>
<reference evidence="3" key="1">
    <citation type="submission" date="2017-10" db="EMBL/GenBank/DDBJ databases">
        <title>Draft genome sequence of the planktic cyanobacteria Tychonema bourrellyi isolated from alpine lentic freshwater.</title>
        <authorList>
            <person name="Tett A."/>
            <person name="Armanini F."/>
            <person name="Asnicar F."/>
            <person name="Boscaini A."/>
            <person name="Pasolli E."/>
            <person name="Zolfo M."/>
            <person name="Donati C."/>
            <person name="Salmaso N."/>
            <person name="Segata N."/>
        </authorList>
    </citation>
    <scope>NUCLEOTIDE SEQUENCE</scope>
    <source>
        <strain evidence="3">FEM_GT703</strain>
    </source>
</reference>
<protein>
    <submittedName>
        <fullName evidence="3">DUF4363 domain-containing protein</fullName>
    </submittedName>
</protein>
<evidence type="ECO:0000256" key="1">
    <source>
        <dbReference type="SAM" id="MobiDB-lite"/>
    </source>
</evidence>
<dbReference type="EMBL" id="NXIB02000253">
    <property type="protein sequence ID" value="PHX53168.1"/>
    <property type="molecule type" value="Genomic_DNA"/>
</dbReference>
<evidence type="ECO:0000313" key="4">
    <source>
        <dbReference type="Proteomes" id="UP000226442"/>
    </source>
</evidence>
<keyword evidence="2" id="KW-0732">Signal</keyword>
<dbReference type="AlphaFoldDB" id="A0A2G4EUK2"/>
<dbReference type="PROSITE" id="PS51257">
    <property type="entry name" value="PROKAR_LIPOPROTEIN"/>
    <property type="match status" value="1"/>
</dbReference>
<comment type="caution">
    <text evidence="3">The sequence shown here is derived from an EMBL/GenBank/DDBJ whole genome shotgun (WGS) entry which is preliminary data.</text>
</comment>